<protein>
    <recommendedName>
        <fullName evidence="1">EF-hand domain-containing protein</fullName>
    </recommendedName>
</protein>
<sequence length="392" mass="43349">MEILKNLSANELKTLKDTFSSNLKGALKEEDFVDAIFSACHKKPKFAELTKGQLSHLFASIDVTGRGYVSWEEFSMFAIEQAQYSMETVVGGGATNSGDGRQGDDMGAGDGRSLEGNVDTFITFRPYHVESAVQHSYGTVVNDLRSLPRARKLVQIIQDTKNNSQVTLINMDETQSVYAKLPKVNECITAWEYVPLTTGVTNSNSLFFSYNGGNVTTFPLEKKHTYDDMLSSSGSLLFSETQTALVWSSMYGRLLLGSRRGIVSVWDIDSKAVSSQEKVHQSPITALKVRSSVLFSSSLDRVNSVKGVDLEHSVVRFAFNDHMVGGATCLEIDEEFLFTAGFEGKVMQRNLQNPKGSPTILFDTNEPHQGRITTMERKADTPLLFLVTAKAW</sequence>
<accession>A0A7G2CLK8</accession>
<dbReference type="Gene3D" id="2.130.10.10">
    <property type="entry name" value="YVTN repeat-like/Quinoprotein amine dehydrogenase"/>
    <property type="match status" value="1"/>
</dbReference>
<keyword evidence="3" id="KW-1185">Reference proteome</keyword>
<evidence type="ECO:0000313" key="3">
    <source>
        <dbReference type="Proteomes" id="UP000515908"/>
    </source>
</evidence>
<dbReference type="SUPFAM" id="SSF50978">
    <property type="entry name" value="WD40 repeat-like"/>
    <property type="match status" value="1"/>
</dbReference>
<evidence type="ECO:0000313" key="2">
    <source>
        <dbReference type="EMBL" id="CAD2219142.1"/>
    </source>
</evidence>
<dbReference type="InterPro" id="IPR036322">
    <property type="entry name" value="WD40_repeat_dom_sf"/>
</dbReference>
<feature type="domain" description="EF-hand" evidence="1">
    <location>
        <begin position="49"/>
        <end position="84"/>
    </location>
</feature>
<proteinExistence type="predicted"/>
<dbReference type="Gene3D" id="1.10.238.10">
    <property type="entry name" value="EF-hand"/>
    <property type="match status" value="1"/>
</dbReference>
<dbReference type="SUPFAM" id="SSF47473">
    <property type="entry name" value="EF-hand"/>
    <property type="match status" value="1"/>
</dbReference>
<name>A0A7G2CLK8_9TRYP</name>
<dbReference type="EMBL" id="LR877157">
    <property type="protein sequence ID" value="CAD2219142.1"/>
    <property type="molecule type" value="Genomic_DNA"/>
</dbReference>
<evidence type="ECO:0000259" key="1">
    <source>
        <dbReference type="PROSITE" id="PS50222"/>
    </source>
</evidence>
<gene>
    <name evidence="2" type="ORF">ADEAN_000663500</name>
</gene>
<dbReference type="OrthoDB" id="277724at2759"/>
<dbReference type="PROSITE" id="PS50222">
    <property type="entry name" value="EF_HAND_2"/>
    <property type="match status" value="1"/>
</dbReference>
<dbReference type="GO" id="GO:0005509">
    <property type="term" value="F:calcium ion binding"/>
    <property type="evidence" value="ECO:0007669"/>
    <property type="project" value="InterPro"/>
</dbReference>
<dbReference type="InterPro" id="IPR002048">
    <property type="entry name" value="EF_hand_dom"/>
</dbReference>
<dbReference type="AlphaFoldDB" id="A0A7G2CLK8"/>
<dbReference type="InterPro" id="IPR011992">
    <property type="entry name" value="EF-hand-dom_pair"/>
</dbReference>
<dbReference type="VEuPathDB" id="TriTrypDB:ADEAN_000663500"/>
<reference evidence="2 3" key="1">
    <citation type="submission" date="2020-08" db="EMBL/GenBank/DDBJ databases">
        <authorList>
            <person name="Newling K."/>
            <person name="Davey J."/>
            <person name="Forrester S."/>
        </authorList>
    </citation>
    <scope>NUCLEOTIDE SEQUENCE [LARGE SCALE GENOMIC DNA]</scope>
    <source>
        <strain evidence="3">Crithidia deanei Carvalho (ATCC PRA-265)</strain>
    </source>
</reference>
<dbReference type="Proteomes" id="UP000515908">
    <property type="component" value="Chromosome 13"/>
</dbReference>
<dbReference type="InterPro" id="IPR015943">
    <property type="entry name" value="WD40/YVTN_repeat-like_dom_sf"/>
</dbReference>
<organism evidence="2 3">
    <name type="scientific">Angomonas deanei</name>
    <dbReference type="NCBI Taxonomy" id="59799"/>
    <lineage>
        <taxon>Eukaryota</taxon>
        <taxon>Discoba</taxon>
        <taxon>Euglenozoa</taxon>
        <taxon>Kinetoplastea</taxon>
        <taxon>Metakinetoplastina</taxon>
        <taxon>Trypanosomatida</taxon>
        <taxon>Trypanosomatidae</taxon>
        <taxon>Strigomonadinae</taxon>
        <taxon>Angomonas</taxon>
    </lineage>
</organism>